<protein>
    <submittedName>
        <fullName evidence="9">Quaternary ammonium compound efflux MFS transporter QacA</fullName>
    </submittedName>
</protein>
<evidence type="ECO:0000256" key="3">
    <source>
        <dbReference type="ARBA" id="ARBA00022475"/>
    </source>
</evidence>
<dbReference type="InterPro" id="IPR011701">
    <property type="entry name" value="MFS"/>
</dbReference>
<feature type="transmembrane region" description="Helical" evidence="7">
    <location>
        <begin position="220"/>
        <end position="238"/>
    </location>
</feature>
<dbReference type="PROSITE" id="PS00216">
    <property type="entry name" value="SUGAR_TRANSPORT_1"/>
    <property type="match status" value="1"/>
</dbReference>
<organism evidence="9 10">
    <name type="scientific">Virgisporangium ochraceum</name>
    <dbReference type="NCBI Taxonomy" id="65505"/>
    <lineage>
        <taxon>Bacteria</taxon>
        <taxon>Bacillati</taxon>
        <taxon>Actinomycetota</taxon>
        <taxon>Actinomycetes</taxon>
        <taxon>Micromonosporales</taxon>
        <taxon>Micromonosporaceae</taxon>
        <taxon>Virgisporangium</taxon>
    </lineage>
</organism>
<feature type="transmembrane region" description="Helical" evidence="7">
    <location>
        <begin position="162"/>
        <end position="183"/>
    </location>
</feature>
<evidence type="ECO:0000256" key="7">
    <source>
        <dbReference type="SAM" id="Phobius"/>
    </source>
</evidence>
<feature type="transmembrane region" description="Helical" evidence="7">
    <location>
        <begin position="295"/>
        <end position="316"/>
    </location>
</feature>
<evidence type="ECO:0000256" key="2">
    <source>
        <dbReference type="ARBA" id="ARBA00022448"/>
    </source>
</evidence>
<name>A0A8J4A3F2_9ACTN</name>
<keyword evidence="6 7" id="KW-0472">Membrane</keyword>
<dbReference type="GO" id="GO:0022857">
    <property type="term" value="F:transmembrane transporter activity"/>
    <property type="evidence" value="ECO:0007669"/>
    <property type="project" value="InterPro"/>
</dbReference>
<dbReference type="EMBL" id="BOPH01000110">
    <property type="protein sequence ID" value="GIJ73155.1"/>
    <property type="molecule type" value="Genomic_DNA"/>
</dbReference>
<evidence type="ECO:0000256" key="4">
    <source>
        <dbReference type="ARBA" id="ARBA00022692"/>
    </source>
</evidence>
<evidence type="ECO:0000259" key="8">
    <source>
        <dbReference type="PROSITE" id="PS50850"/>
    </source>
</evidence>
<feature type="transmembrane region" description="Helical" evidence="7">
    <location>
        <begin position="75"/>
        <end position="94"/>
    </location>
</feature>
<accession>A0A8J4A3F2</accession>
<dbReference type="PRINTS" id="PR01036">
    <property type="entry name" value="TCRTETB"/>
</dbReference>
<feature type="domain" description="Major facilitator superfamily (MFS) profile" evidence="8">
    <location>
        <begin position="9"/>
        <end position="476"/>
    </location>
</feature>
<feature type="transmembrane region" description="Helical" evidence="7">
    <location>
        <begin position="391"/>
        <end position="408"/>
    </location>
</feature>
<dbReference type="Proteomes" id="UP000635606">
    <property type="component" value="Unassembled WGS sequence"/>
</dbReference>
<feature type="transmembrane region" description="Helical" evidence="7">
    <location>
        <begin position="133"/>
        <end position="156"/>
    </location>
</feature>
<dbReference type="PROSITE" id="PS50850">
    <property type="entry name" value="MFS"/>
    <property type="match status" value="1"/>
</dbReference>
<dbReference type="CDD" id="cd17321">
    <property type="entry name" value="MFS_MMR_MDR_like"/>
    <property type="match status" value="1"/>
</dbReference>
<dbReference type="PANTHER" id="PTHR42718:SF47">
    <property type="entry name" value="METHYL VIOLOGEN RESISTANCE PROTEIN SMVA"/>
    <property type="match status" value="1"/>
</dbReference>
<proteinExistence type="predicted"/>
<keyword evidence="3" id="KW-1003">Cell membrane</keyword>
<feature type="transmembrane region" description="Helical" evidence="7">
    <location>
        <begin position="100"/>
        <end position="121"/>
    </location>
</feature>
<evidence type="ECO:0000313" key="9">
    <source>
        <dbReference type="EMBL" id="GIJ73155.1"/>
    </source>
</evidence>
<dbReference type="Gene3D" id="1.20.1250.20">
    <property type="entry name" value="MFS general substrate transporter like domains"/>
    <property type="match status" value="1"/>
</dbReference>
<keyword evidence="2" id="KW-0813">Transport</keyword>
<dbReference type="InterPro" id="IPR020846">
    <property type="entry name" value="MFS_dom"/>
</dbReference>
<sequence length="480" mass="48571">MSAARRWGALAVLSASLLVVVMDLTILTIALPDLAADLRPSATQQLWIIDSYSLVLAGLLVTVSALADRWGRRRMLLAGFVVFGGASALVLVARSAEVVVAVRALLGVGGAMIMPTTLSLIRSVFTDPRERATALGVWSAVAALGAAVGPIVGGLLLEHSGWRAAFLVNVPCMVVALVAGALVLPEARDPRPGRWDLVGTALSIAGMVLVVWAVKHIGDPAGVAAFVAGLALLGRFVLRCLRRTDPLLDVRLFRNRPFTAGVVAAFGSTAALAAALLLLAQWLQLVLGQSPLESGVHLLPVAAGGLVGSPLAPALAARIGARAVLAGGLAVGGAGLLLVPVSTRYPVVAVAMFLVGAGTGALAIASAMIMGGTPPERAGNAAAVEETAYDLGNVIGVAVLGSVAASLYRDGLGAAAPGAGESLGAAVEIAAQTGQPALAERARDAFVTAMADTSLVAGLIMLVVAVVVFTLVDRDLDPTR</sequence>
<dbReference type="GO" id="GO:0005886">
    <property type="term" value="C:plasma membrane"/>
    <property type="evidence" value="ECO:0007669"/>
    <property type="project" value="UniProtKB-SubCell"/>
</dbReference>
<feature type="transmembrane region" description="Helical" evidence="7">
    <location>
        <begin position="7"/>
        <end position="31"/>
    </location>
</feature>
<dbReference type="Gene3D" id="1.20.1720.10">
    <property type="entry name" value="Multidrug resistance protein D"/>
    <property type="match status" value="1"/>
</dbReference>
<evidence type="ECO:0000256" key="5">
    <source>
        <dbReference type="ARBA" id="ARBA00022989"/>
    </source>
</evidence>
<feature type="transmembrane region" description="Helical" evidence="7">
    <location>
        <begin position="51"/>
        <end position="68"/>
    </location>
</feature>
<evidence type="ECO:0000313" key="10">
    <source>
        <dbReference type="Proteomes" id="UP000635606"/>
    </source>
</evidence>
<dbReference type="Pfam" id="PF07690">
    <property type="entry name" value="MFS_1"/>
    <property type="match status" value="1"/>
</dbReference>
<feature type="transmembrane region" description="Helical" evidence="7">
    <location>
        <begin position="323"/>
        <end position="341"/>
    </location>
</feature>
<dbReference type="SUPFAM" id="SSF103473">
    <property type="entry name" value="MFS general substrate transporter"/>
    <property type="match status" value="1"/>
</dbReference>
<comment type="subcellular location">
    <subcellularLocation>
        <location evidence="1">Cell membrane</location>
        <topology evidence="1">Multi-pass membrane protein</topology>
    </subcellularLocation>
</comment>
<dbReference type="PANTHER" id="PTHR42718">
    <property type="entry name" value="MAJOR FACILITATOR SUPERFAMILY MULTIDRUG TRANSPORTER MFSC"/>
    <property type="match status" value="1"/>
</dbReference>
<feature type="transmembrane region" description="Helical" evidence="7">
    <location>
        <begin position="453"/>
        <end position="472"/>
    </location>
</feature>
<keyword evidence="4 7" id="KW-0812">Transmembrane</keyword>
<evidence type="ECO:0000256" key="6">
    <source>
        <dbReference type="ARBA" id="ARBA00023136"/>
    </source>
</evidence>
<evidence type="ECO:0000256" key="1">
    <source>
        <dbReference type="ARBA" id="ARBA00004651"/>
    </source>
</evidence>
<comment type="caution">
    <text evidence="9">The sequence shown here is derived from an EMBL/GenBank/DDBJ whole genome shotgun (WGS) entry which is preliminary data.</text>
</comment>
<keyword evidence="10" id="KW-1185">Reference proteome</keyword>
<dbReference type="InterPro" id="IPR005829">
    <property type="entry name" value="Sugar_transporter_CS"/>
</dbReference>
<feature type="transmembrane region" description="Helical" evidence="7">
    <location>
        <begin position="195"/>
        <end position="214"/>
    </location>
</feature>
<keyword evidence="5 7" id="KW-1133">Transmembrane helix</keyword>
<dbReference type="InterPro" id="IPR036259">
    <property type="entry name" value="MFS_trans_sf"/>
</dbReference>
<dbReference type="RefSeq" id="WP_239160842.1">
    <property type="nucleotide sequence ID" value="NZ_BOPH01000110.1"/>
</dbReference>
<reference evidence="9" key="1">
    <citation type="submission" date="2021-01" db="EMBL/GenBank/DDBJ databases">
        <title>Whole genome shotgun sequence of Virgisporangium ochraceum NBRC 16418.</title>
        <authorList>
            <person name="Komaki H."/>
            <person name="Tamura T."/>
        </authorList>
    </citation>
    <scope>NUCLEOTIDE SEQUENCE</scope>
    <source>
        <strain evidence="9">NBRC 16418</strain>
    </source>
</reference>
<feature type="transmembrane region" description="Helical" evidence="7">
    <location>
        <begin position="347"/>
        <end position="370"/>
    </location>
</feature>
<gene>
    <name evidence="9" type="primary">qacA</name>
    <name evidence="9" type="ORF">Voc01_080720</name>
</gene>
<dbReference type="AlphaFoldDB" id="A0A8J4A3F2"/>
<feature type="transmembrane region" description="Helical" evidence="7">
    <location>
        <begin position="258"/>
        <end position="283"/>
    </location>
</feature>